<organism evidence="1 2">
    <name type="scientific">Streptococcus massiliensis</name>
    <dbReference type="NCBI Taxonomy" id="313439"/>
    <lineage>
        <taxon>Bacteria</taxon>
        <taxon>Bacillati</taxon>
        <taxon>Bacillota</taxon>
        <taxon>Bacilli</taxon>
        <taxon>Lactobacillales</taxon>
        <taxon>Streptococcaceae</taxon>
        <taxon>Streptococcus</taxon>
    </lineage>
</organism>
<keyword evidence="2" id="KW-1185">Reference proteome</keyword>
<sequence length="72" mass="8140">MLKAIVFDMDGVIVDTEYVDFQLQSELVKKIAKKPERLTHADFSRLVGRSYENLLEAIKAISQTDLSLVGIE</sequence>
<protein>
    <submittedName>
        <fullName evidence="1">Haloacid dehalogenase</fullName>
    </submittedName>
</protein>
<dbReference type="InterPro" id="IPR023198">
    <property type="entry name" value="PGP-like_dom2"/>
</dbReference>
<dbReference type="InterPro" id="IPR036412">
    <property type="entry name" value="HAD-like_sf"/>
</dbReference>
<dbReference type="AlphaFoldDB" id="A0A380KZT2"/>
<dbReference type="Gene3D" id="3.40.50.1000">
    <property type="entry name" value="HAD superfamily/HAD-like"/>
    <property type="match status" value="1"/>
</dbReference>
<dbReference type="InterPro" id="IPR041492">
    <property type="entry name" value="HAD_2"/>
</dbReference>
<dbReference type="Proteomes" id="UP000254634">
    <property type="component" value="Unassembled WGS sequence"/>
</dbReference>
<accession>A0A380KZT2</accession>
<dbReference type="STRING" id="1123307.GCA_000380065_01538"/>
<gene>
    <name evidence="1" type="ORF">NCTC13765_01583</name>
</gene>
<dbReference type="EMBL" id="UHFR01000005">
    <property type="protein sequence ID" value="SUN77061.1"/>
    <property type="molecule type" value="Genomic_DNA"/>
</dbReference>
<dbReference type="Pfam" id="PF13419">
    <property type="entry name" value="HAD_2"/>
    <property type="match status" value="1"/>
</dbReference>
<evidence type="ECO:0000313" key="1">
    <source>
        <dbReference type="EMBL" id="SUN77061.1"/>
    </source>
</evidence>
<proteinExistence type="predicted"/>
<dbReference type="InterPro" id="IPR023214">
    <property type="entry name" value="HAD_sf"/>
</dbReference>
<reference evidence="1" key="1">
    <citation type="submission" date="2018-06" db="EMBL/GenBank/DDBJ databases">
        <authorList>
            <consortium name="Pathogen Informatics"/>
            <person name="Doyle S."/>
        </authorList>
    </citation>
    <scope>NUCLEOTIDE SEQUENCE [LARGE SCALE GENOMIC DNA]</scope>
    <source>
        <strain evidence="1">NCTC13765</strain>
    </source>
</reference>
<dbReference type="Gene3D" id="1.10.150.240">
    <property type="entry name" value="Putative phosphatase, domain 2"/>
    <property type="match status" value="1"/>
</dbReference>
<name>A0A380KZT2_9STRE</name>
<evidence type="ECO:0000313" key="2">
    <source>
        <dbReference type="Proteomes" id="UP000254634"/>
    </source>
</evidence>
<dbReference type="SUPFAM" id="SSF56784">
    <property type="entry name" value="HAD-like"/>
    <property type="match status" value="1"/>
</dbReference>
<dbReference type="OrthoDB" id="9797743at2"/>